<feature type="transmembrane region" description="Helical" evidence="3">
    <location>
        <begin position="735"/>
        <end position="752"/>
    </location>
</feature>
<reference evidence="4 5" key="1">
    <citation type="journal article" date="2018" name="Mycol. Prog.">
        <title>Coniella lustricola, a new species from submerged detritus.</title>
        <authorList>
            <person name="Raudabaugh D.B."/>
            <person name="Iturriaga T."/>
            <person name="Carver A."/>
            <person name="Mondo S."/>
            <person name="Pangilinan J."/>
            <person name="Lipzen A."/>
            <person name="He G."/>
            <person name="Amirebrahimi M."/>
            <person name="Grigoriev I.V."/>
            <person name="Miller A.N."/>
        </authorList>
    </citation>
    <scope>NUCLEOTIDE SEQUENCE [LARGE SCALE GENOMIC DNA]</scope>
    <source>
        <strain evidence="4 5">B22-T-1</strain>
    </source>
</reference>
<dbReference type="Proteomes" id="UP000241462">
    <property type="component" value="Unassembled WGS sequence"/>
</dbReference>
<gene>
    <name evidence="4" type="ORF">BD289DRAFT_481529</name>
</gene>
<dbReference type="GO" id="GO:0000981">
    <property type="term" value="F:DNA-binding transcription factor activity, RNA polymerase II-specific"/>
    <property type="evidence" value="ECO:0007669"/>
    <property type="project" value="InterPro"/>
</dbReference>
<keyword evidence="3" id="KW-1133">Transmembrane helix</keyword>
<feature type="transmembrane region" description="Helical" evidence="3">
    <location>
        <begin position="700"/>
        <end position="723"/>
    </location>
</feature>
<accession>A0A2T3ABZ9</accession>
<feature type="region of interest" description="Disordered" evidence="2">
    <location>
        <begin position="297"/>
        <end position="316"/>
    </location>
</feature>
<dbReference type="GO" id="GO:0008270">
    <property type="term" value="F:zinc ion binding"/>
    <property type="evidence" value="ECO:0007669"/>
    <property type="project" value="InterPro"/>
</dbReference>
<name>A0A2T3ABZ9_9PEZI</name>
<evidence type="ECO:0000256" key="2">
    <source>
        <dbReference type="SAM" id="MobiDB-lite"/>
    </source>
</evidence>
<dbReference type="InterPro" id="IPR001138">
    <property type="entry name" value="Zn2Cys6_DnaBD"/>
</dbReference>
<dbReference type="OrthoDB" id="4850804at2759"/>
<feature type="region of interest" description="Disordered" evidence="2">
    <location>
        <begin position="110"/>
        <end position="144"/>
    </location>
</feature>
<feature type="region of interest" description="Disordered" evidence="2">
    <location>
        <begin position="193"/>
        <end position="239"/>
    </location>
</feature>
<dbReference type="CDD" id="cd00067">
    <property type="entry name" value="GAL4"/>
    <property type="match status" value="1"/>
</dbReference>
<keyword evidence="3" id="KW-0472">Membrane</keyword>
<proteinExistence type="predicted"/>
<sequence length="815" mass="85787">MSDTASASASNSPPKGFSILQPALGAALSWMPPVGSPVLEQLIDAYLPGPVSAQEKRAAIAMDFFEYSARTGENFKYYPVALALSSPAVSVMNTSPTLSDLSFYDSPSQVSTSFSTPASTTKTSRSGSQKSAAKPERTDFSHLPGMKIMTTTGEDVTNSVSRGCKTKEQREHAHLMRVLKACDACKRKKIRCDPSHKRKAASQTKVSKAEAVKTAKKAKKTASVPSSQASTNPPPPEFSHDIVGIDDMMADFSNLDQSWDDLLSFNDDMVNSVIPDDFYGAVPQDLDFFLGTEPNFSPANSGSSRSTDSPNLPLTPEGLYVNSQTDLNILDDVSLLLQLNNLEPTLPYLTEGVHGSNYVDFNLYSPPASFMDDEPIKLTAGGKTNRASTHNVSAVDQNSSQSSSTSLPPVPQWQVPGSERPQQGGNADVLLETGISTQQSWHADDGGNSGNGGIASRMTAVTSRGLLLQQQLQQRPHPLGGTVVSRGAASPLVSSAPASATDYNSSLRNRPVTATNSASLVQHNPILFGDEAQMSQQVVSRSAQSTAVTTNMAPRTWDLVTDTASAATTPSNAIPSLPAGVIAIDIRGHRVPLSGKRLNGMLHDGASKSFTGATNAHVQDSGRIATVVVRQSGELRVSGTISGIAGLTSSSTHGSGQTRPLLHGKTAIATSSSSTPRRPSDKAPTSLIRQLLSQPSSSSMAAQLAVFGLVSLLLLLLTAVVGFAPLLQNLQKSPTYALAAAAAAAALLYHYLPSSTPSVNSLFKLLTHAAGKSATKASNALDSVKSRLGHSSLPRLPRSNATLRAKRTASPLPCF</sequence>
<evidence type="ECO:0000313" key="4">
    <source>
        <dbReference type="EMBL" id="PSR90735.1"/>
    </source>
</evidence>
<feature type="compositionally biased region" description="Polar residues" evidence="2">
    <location>
        <begin position="297"/>
        <end position="312"/>
    </location>
</feature>
<dbReference type="AlphaFoldDB" id="A0A2T3ABZ9"/>
<evidence type="ECO:0000256" key="1">
    <source>
        <dbReference type="ARBA" id="ARBA00023242"/>
    </source>
</evidence>
<keyword evidence="5" id="KW-1185">Reference proteome</keyword>
<feature type="compositionally biased region" description="Low complexity" evidence="2">
    <location>
        <begin position="392"/>
        <end position="407"/>
    </location>
</feature>
<feature type="compositionally biased region" description="Polar residues" evidence="2">
    <location>
        <begin position="110"/>
        <end position="131"/>
    </location>
</feature>
<feature type="region of interest" description="Disordered" evidence="2">
    <location>
        <begin position="392"/>
        <end position="426"/>
    </location>
</feature>
<dbReference type="EMBL" id="KZ678416">
    <property type="protein sequence ID" value="PSR90735.1"/>
    <property type="molecule type" value="Genomic_DNA"/>
</dbReference>
<evidence type="ECO:0008006" key="6">
    <source>
        <dbReference type="Google" id="ProtNLM"/>
    </source>
</evidence>
<dbReference type="InParanoid" id="A0A2T3ABZ9"/>
<keyword evidence="3" id="KW-0812">Transmembrane</keyword>
<protein>
    <recommendedName>
        <fullName evidence="6">Zn(2)-C6 fungal-type domain-containing protein</fullName>
    </recommendedName>
</protein>
<organism evidence="4 5">
    <name type="scientific">Coniella lustricola</name>
    <dbReference type="NCBI Taxonomy" id="2025994"/>
    <lineage>
        <taxon>Eukaryota</taxon>
        <taxon>Fungi</taxon>
        <taxon>Dikarya</taxon>
        <taxon>Ascomycota</taxon>
        <taxon>Pezizomycotina</taxon>
        <taxon>Sordariomycetes</taxon>
        <taxon>Sordariomycetidae</taxon>
        <taxon>Diaporthales</taxon>
        <taxon>Schizoparmaceae</taxon>
        <taxon>Coniella</taxon>
    </lineage>
</organism>
<evidence type="ECO:0000256" key="3">
    <source>
        <dbReference type="SAM" id="Phobius"/>
    </source>
</evidence>
<keyword evidence="1" id="KW-0539">Nucleus</keyword>
<evidence type="ECO:0000313" key="5">
    <source>
        <dbReference type="Proteomes" id="UP000241462"/>
    </source>
</evidence>